<evidence type="ECO:0000313" key="3">
    <source>
        <dbReference type="Proteomes" id="UP000176299"/>
    </source>
</evidence>
<dbReference type="AlphaFoldDB" id="A0A1G1W4W2"/>
<dbReference type="Proteomes" id="UP000176299">
    <property type="component" value="Unassembled WGS sequence"/>
</dbReference>
<evidence type="ECO:0000256" key="1">
    <source>
        <dbReference type="SAM" id="Phobius"/>
    </source>
</evidence>
<reference evidence="2 3" key="1">
    <citation type="journal article" date="2016" name="Nat. Commun.">
        <title>Thousands of microbial genomes shed light on interconnected biogeochemical processes in an aquifer system.</title>
        <authorList>
            <person name="Anantharaman K."/>
            <person name="Brown C.T."/>
            <person name="Hug L.A."/>
            <person name="Sharon I."/>
            <person name="Castelle C.J."/>
            <person name="Probst A.J."/>
            <person name="Thomas B.C."/>
            <person name="Singh A."/>
            <person name="Wilkins M.J."/>
            <person name="Karaoz U."/>
            <person name="Brodie E.L."/>
            <person name="Williams K.H."/>
            <person name="Hubbard S.S."/>
            <person name="Banfield J.F."/>
        </authorList>
    </citation>
    <scope>NUCLEOTIDE SEQUENCE [LARGE SCALE GENOMIC DNA]</scope>
</reference>
<keyword evidence="1" id="KW-0472">Membrane</keyword>
<protein>
    <submittedName>
        <fullName evidence="2">Uncharacterized protein</fullName>
    </submittedName>
</protein>
<dbReference type="EMBL" id="MHCN01000001">
    <property type="protein sequence ID" value="OGY22709.1"/>
    <property type="molecule type" value="Genomic_DNA"/>
</dbReference>
<feature type="transmembrane region" description="Helical" evidence="1">
    <location>
        <begin position="121"/>
        <end position="144"/>
    </location>
</feature>
<dbReference type="STRING" id="1802591.A2113_02375"/>
<keyword evidence="1" id="KW-1133">Transmembrane helix</keyword>
<feature type="transmembrane region" description="Helical" evidence="1">
    <location>
        <begin position="73"/>
        <end position="90"/>
    </location>
</feature>
<feature type="transmembrane region" description="Helical" evidence="1">
    <location>
        <begin position="13"/>
        <end position="32"/>
    </location>
</feature>
<dbReference type="InterPro" id="IPR051790">
    <property type="entry name" value="Cytochrome_c-biogenesis_DsbD"/>
</dbReference>
<proteinExistence type="predicted"/>
<dbReference type="PANTHER" id="PTHR31272">
    <property type="entry name" value="CYTOCHROME C-TYPE BIOGENESIS PROTEIN HI_1454-RELATED"/>
    <property type="match status" value="1"/>
</dbReference>
<accession>A0A1G1W4W2</accession>
<gene>
    <name evidence="2" type="ORF">A2113_02375</name>
</gene>
<name>A0A1G1W4W2_9BACT</name>
<sequence length="223" mass="24387">MLPLVIYNGLIDSLNPCAIGVLLLFVSLIFTLGASRLQLISFGIFYLAAMYVTYLLIGLGLVHSFHLFGVHNFFGWIAAFIVLFLGLFALKDYFFPYVHVPVLSPIISACKVPKWDRKITAVSAIGLGFFVGLCEFPCTGGIYLATTALLSAKTTFWTGLGYLLIYNLMFILPTGVIFALSTNRKVLPVISKYQSAVSGKIKLVSGLTMLALGLGMLVWLNLI</sequence>
<evidence type="ECO:0000313" key="2">
    <source>
        <dbReference type="EMBL" id="OGY22709.1"/>
    </source>
</evidence>
<keyword evidence="1" id="KW-0812">Transmembrane</keyword>
<organism evidence="2 3">
    <name type="scientific">Candidatus Woykebacteria bacterium GWA1_44_8</name>
    <dbReference type="NCBI Taxonomy" id="1802591"/>
    <lineage>
        <taxon>Bacteria</taxon>
        <taxon>Candidatus Woykeibacteriota</taxon>
    </lineage>
</organism>
<feature type="transmembrane region" description="Helical" evidence="1">
    <location>
        <begin position="156"/>
        <end position="180"/>
    </location>
</feature>
<dbReference type="PANTHER" id="PTHR31272:SF9">
    <property type="entry name" value="BLL1027 PROTEIN"/>
    <property type="match status" value="1"/>
</dbReference>
<feature type="transmembrane region" description="Helical" evidence="1">
    <location>
        <begin position="201"/>
        <end position="222"/>
    </location>
</feature>
<feature type="transmembrane region" description="Helical" evidence="1">
    <location>
        <begin position="44"/>
        <end position="67"/>
    </location>
</feature>
<comment type="caution">
    <text evidence="2">The sequence shown here is derived from an EMBL/GenBank/DDBJ whole genome shotgun (WGS) entry which is preliminary data.</text>
</comment>